<accession>A0A0F9BNR5</accession>
<protein>
    <submittedName>
        <fullName evidence="1">Uncharacterized protein</fullName>
    </submittedName>
</protein>
<reference evidence="1" key="1">
    <citation type="journal article" date="2015" name="Nature">
        <title>Complex archaea that bridge the gap between prokaryotes and eukaryotes.</title>
        <authorList>
            <person name="Spang A."/>
            <person name="Saw J.H."/>
            <person name="Jorgensen S.L."/>
            <person name="Zaremba-Niedzwiedzka K."/>
            <person name="Martijn J."/>
            <person name="Lind A.E."/>
            <person name="van Eijk R."/>
            <person name="Schleper C."/>
            <person name="Guy L."/>
            <person name="Ettema T.J."/>
        </authorList>
    </citation>
    <scope>NUCLEOTIDE SEQUENCE</scope>
</reference>
<evidence type="ECO:0000313" key="1">
    <source>
        <dbReference type="EMBL" id="KKK92234.1"/>
    </source>
</evidence>
<proteinExistence type="predicted"/>
<gene>
    <name evidence="1" type="ORF">LCGC14_2704980</name>
</gene>
<comment type="caution">
    <text evidence="1">The sequence shown here is derived from an EMBL/GenBank/DDBJ whole genome shotgun (WGS) entry which is preliminary data.</text>
</comment>
<organism evidence="1">
    <name type="scientific">marine sediment metagenome</name>
    <dbReference type="NCBI Taxonomy" id="412755"/>
    <lineage>
        <taxon>unclassified sequences</taxon>
        <taxon>metagenomes</taxon>
        <taxon>ecological metagenomes</taxon>
    </lineage>
</organism>
<dbReference type="AlphaFoldDB" id="A0A0F9BNR5"/>
<sequence length="72" mass="8738">MLRSPLEGFLRQLLWFLSREDGLAEEWRIKELYAVKRVRQEIREKAELQECLMFLDDIDNPLNIYGVRVDNR</sequence>
<dbReference type="EMBL" id="LAZR01048306">
    <property type="protein sequence ID" value="KKK92234.1"/>
    <property type="molecule type" value="Genomic_DNA"/>
</dbReference>
<name>A0A0F9BNR5_9ZZZZ</name>